<dbReference type="InterPro" id="IPR009078">
    <property type="entry name" value="Ferritin-like_SF"/>
</dbReference>
<dbReference type="InterPro" id="IPR002177">
    <property type="entry name" value="DPS_DNA-bd"/>
</dbReference>
<dbReference type="InterPro" id="IPR008331">
    <property type="entry name" value="Ferritin_DPS_dom"/>
</dbReference>
<dbReference type="AlphaFoldDB" id="A0A9E7R6R6"/>
<dbReference type="PRINTS" id="PR01346">
    <property type="entry name" value="HELNAPAPROT"/>
</dbReference>
<organism evidence="5 6">
    <name type="scientific">Salinirubellus salinus</name>
    <dbReference type="NCBI Taxonomy" id="1364945"/>
    <lineage>
        <taxon>Archaea</taxon>
        <taxon>Methanobacteriati</taxon>
        <taxon>Methanobacteriota</taxon>
        <taxon>Stenosarchaea group</taxon>
        <taxon>Halobacteria</taxon>
        <taxon>Halobacteriales</taxon>
        <taxon>Natronomonadaceae</taxon>
        <taxon>Salinirubellus</taxon>
    </lineage>
</organism>
<dbReference type="RefSeq" id="WP_260594816.1">
    <property type="nucleotide sequence ID" value="NZ_CP104003.1"/>
</dbReference>
<gene>
    <name evidence="5" type="ORF">N0B31_05320</name>
</gene>
<accession>A0A9E7R6R6</accession>
<dbReference type="PANTHER" id="PTHR42932">
    <property type="entry name" value="GENERAL STRESS PROTEIN 20U"/>
    <property type="match status" value="1"/>
</dbReference>
<protein>
    <submittedName>
        <fullName evidence="5">DNA starvation/stationary phase protection protein</fullName>
    </submittedName>
</protein>
<dbReference type="PANTHER" id="PTHR42932:SF1">
    <property type="entry name" value="GENERAL STRESS PROTEIN 20U"/>
    <property type="match status" value="1"/>
</dbReference>
<dbReference type="PIRSF" id="PIRSF005900">
    <property type="entry name" value="Dps"/>
    <property type="match status" value="1"/>
</dbReference>
<name>A0A9E7R6R6_9EURY</name>
<dbReference type="EMBL" id="CP104003">
    <property type="protein sequence ID" value="UWM55705.1"/>
    <property type="molecule type" value="Genomic_DNA"/>
</dbReference>
<dbReference type="SUPFAM" id="SSF47240">
    <property type="entry name" value="Ferritin-like"/>
    <property type="match status" value="1"/>
</dbReference>
<evidence type="ECO:0000256" key="1">
    <source>
        <dbReference type="ARBA" id="ARBA00009497"/>
    </source>
</evidence>
<reference evidence="5" key="1">
    <citation type="submission" date="2022-09" db="EMBL/GenBank/DDBJ databases">
        <title>Diverse halophilic archaea isolated from saline environments.</title>
        <authorList>
            <person name="Cui H.-L."/>
        </authorList>
    </citation>
    <scope>NUCLEOTIDE SEQUENCE</scope>
    <source>
        <strain evidence="5">ZS-35-S2</strain>
    </source>
</reference>
<dbReference type="KEGG" id="ssai:N0B31_05320"/>
<keyword evidence="6" id="KW-1185">Reference proteome</keyword>
<feature type="region of interest" description="Disordered" evidence="3">
    <location>
        <begin position="1"/>
        <end position="23"/>
    </location>
</feature>
<sequence length="181" mass="20371">MSTQKEVRQQAGTVEENSLRMDTEKAEQVVDALNTDLADTYVAYHQIKKHHWNVEGAEFRDLHVYLGEVAADLEEAADEFAERAQALGGVPLSGGATYEEHATVSPEDADVYDVRTSLEHDLQMFGDMIEAVRQHIGMVEDFGDYTTGEVYREALEDLEEHAHHFEHYLDDDSLVVESATN</sequence>
<dbReference type="Gene3D" id="1.20.1260.10">
    <property type="match status" value="1"/>
</dbReference>
<dbReference type="InterPro" id="IPR054862">
    <property type="entry name" value="DNA_prot_starvation"/>
</dbReference>
<dbReference type="GeneID" id="74941820"/>
<proteinExistence type="inferred from homology"/>
<evidence type="ECO:0000313" key="5">
    <source>
        <dbReference type="EMBL" id="UWM55705.1"/>
    </source>
</evidence>
<dbReference type="NCBIfam" id="NF041388">
    <property type="entry name" value="DNAstvprot_Halo"/>
    <property type="match status" value="1"/>
</dbReference>
<comment type="similarity">
    <text evidence="1 2">Belongs to the Dps family.</text>
</comment>
<dbReference type="GO" id="GO:0008199">
    <property type="term" value="F:ferric iron binding"/>
    <property type="evidence" value="ECO:0007669"/>
    <property type="project" value="InterPro"/>
</dbReference>
<dbReference type="InterPro" id="IPR012347">
    <property type="entry name" value="Ferritin-like"/>
</dbReference>
<evidence type="ECO:0000256" key="2">
    <source>
        <dbReference type="RuleBase" id="RU003875"/>
    </source>
</evidence>
<dbReference type="Pfam" id="PF00210">
    <property type="entry name" value="Ferritin"/>
    <property type="match status" value="1"/>
</dbReference>
<evidence type="ECO:0000259" key="4">
    <source>
        <dbReference type="Pfam" id="PF00210"/>
    </source>
</evidence>
<feature type="domain" description="Ferritin/DPS" evidence="4">
    <location>
        <begin position="31"/>
        <end position="173"/>
    </location>
</feature>
<dbReference type="CDD" id="cd01043">
    <property type="entry name" value="DPS"/>
    <property type="match status" value="1"/>
</dbReference>
<evidence type="ECO:0000256" key="3">
    <source>
        <dbReference type="SAM" id="MobiDB-lite"/>
    </source>
</evidence>
<dbReference type="Proteomes" id="UP001057580">
    <property type="component" value="Chromosome"/>
</dbReference>
<evidence type="ECO:0000313" key="6">
    <source>
        <dbReference type="Proteomes" id="UP001057580"/>
    </source>
</evidence>